<dbReference type="PANTHER" id="PTHR12215:SF10">
    <property type="entry name" value="L-AMINOADIPATE-SEMIALDEHYDE DEHYDROGENASE-PHOSPHOPANTETHEINYL TRANSFERASE"/>
    <property type="match status" value="1"/>
</dbReference>
<dbReference type="InterPro" id="IPR050559">
    <property type="entry name" value="P-Pant_transferase_sf"/>
</dbReference>
<proteinExistence type="inferred from homology"/>
<organism evidence="11 12">
    <name type="scientific">Takifugu flavidus</name>
    <name type="common">sansaifugu</name>
    <dbReference type="NCBI Taxonomy" id="433684"/>
    <lineage>
        <taxon>Eukaryota</taxon>
        <taxon>Metazoa</taxon>
        <taxon>Chordata</taxon>
        <taxon>Craniata</taxon>
        <taxon>Vertebrata</taxon>
        <taxon>Euteleostomi</taxon>
        <taxon>Actinopterygii</taxon>
        <taxon>Neopterygii</taxon>
        <taxon>Teleostei</taxon>
        <taxon>Neoteleostei</taxon>
        <taxon>Acanthomorphata</taxon>
        <taxon>Eupercaria</taxon>
        <taxon>Tetraodontiformes</taxon>
        <taxon>Tetradontoidea</taxon>
        <taxon>Tetraodontidae</taxon>
        <taxon>Takifugu</taxon>
    </lineage>
</organism>
<evidence type="ECO:0000256" key="4">
    <source>
        <dbReference type="ARBA" id="ARBA00022679"/>
    </source>
</evidence>
<name>A0A5C6PC59_9TELE</name>
<evidence type="ECO:0000256" key="1">
    <source>
        <dbReference type="ARBA" id="ARBA00006195"/>
    </source>
</evidence>
<dbReference type="EMBL" id="RHFK02000004">
    <property type="protein sequence ID" value="TWW77382.1"/>
    <property type="molecule type" value="Genomic_DNA"/>
</dbReference>
<evidence type="ECO:0000313" key="12">
    <source>
        <dbReference type="Proteomes" id="UP000324091"/>
    </source>
</evidence>
<evidence type="ECO:0000256" key="2">
    <source>
        <dbReference type="ARBA" id="ARBA00013172"/>
    </source>
</evidence>
<dbReference type="GO" id="GO:0005829">
    <property type="term" value="C:cytosol"/>
    <property type="evidence" value="ECO:0007669"/>
    <property type="project" value="TreeGrafter"/>
</dbReference>
<evidence type="ECO:0000256" key="6">
    <source>
        <dbReference type="ARBA" id="ARBA00033443"/>
    </source>
</evidence>
<dbReference type="InterPro" id="IPR037143">
    <property type="entry name" value="4-PPantetheinyl_Trfase_dom_sf"/>
</dbReference>
<dbReference type="EC" id="2.7.8.7" evidence="2"/>
<evidence type="ECO:0000259" key="9">
    <source>
        <dbReference type="Pfam" id="PF01648"/>
    </source>
</evidence>
<comment type="catalytic activity">
    <reaction evidence="7">
        <text>apo-[ACP] + CoA = holo-[ACP] + adenosine 3',5'-bisphosphate + H(+)</text>
        <dbReference type="Rhea" id="RHEA:12068"/>
        <dbReference type="Rhea" id="RHEA-COMP:9685"/>
        <dbReference type="Rhea" id="RHEA-COMP:9690"/>
        <dbReference type="ChEBI" id="CHEBI:15378"/>
        <dbReference type="ChEBI" id="CHEBI:29999"/>
        <dbReference type="ChEBI" id="CHEBI:57287"/>
        <dbReference type="ChEBI" id="CHEBI:58343"/>
        <dbReference type="ChEBI" id="CHEBI:64479"/>
        <dbReference type="EC" id="2.7.8.7"/>
    </reaction>
    <physiologicalReaction direction="left-to-right" evidence="7">
        <dbReference type="Rhea" id="RHEA:12069"/>
    </physiologicalReaction>
</comment>
<gene>
    <name evidence="11" type="ORF">D4764_12G0007720</name>
</gene>
<comment type="caution">
    <text evidence="11">The sequence shown here is derived from an EMBL/GenBank/DDBJ whole genome shotgun (WGS) entry which is preliminary data.</text>
</comment>
<sequence length="500" mass="55978">MDSVRWAFRCRSWTPSRADWLFAARCIQREEKERIEQFMFAKDAKSAMAGRLLLRRFVCEKIGVPWSEIRLERSPRGKPYLAAPIKVISNSGHDPPVWSFNLSHQGDFTVLAAERGLQVGVDLMKTTMPGSSSVPEFFRIMSRQFTAYEWSAIHSAGSEGQQLTAFYRHWALKESFIKAIGTGLGFNLQRLEFHLSSEALTQDRVLRQTRMYLDEEEESDWTFEVSPVEEAGVGLDYCNSLLSGCPNNSLRSLQLIPNAAARVLTGIDKIDHITPVLASLHWLPVKFRIIFKTLLLTYKVLRGLAPSYLEELVIPYQPNRLLHSQNAGLLVVPRVSRSRMGGRAFSYQAPLLWNQLPVQGKEDFQVAAAAVLKSLHEGFICVGTVRPKCGVMATEDRRYISNHSSDGDCFFFGSLIHVFLQESLLDADHHVAVALGPANLPESATLRPLSPPTAFTQLTFCDLIASASPLTQEDVASWDCFKTKAEAPQRQPDTSVGLSC</sequence>
<protein>
    <recommendedName>
        <fullName evidence="3">L-aminoadipate-semialdehyde dehydrogenase-phosphopantetheinyl transferase</fullName>
        <ecNumber evidence="2">2.7.8.7</ecNumber>
    </recommendedName>
    <alternativeName>
        <fullName evidence="5">4'-phosphopantetheinyl transferase</fullName>
    </alternativeName>
    <alternativeName>
        <fullName evidence="6">Alpha-aminoadipic semialdehyde dehydrogenase-phosphopantetheinyl transferase</fullName>
    </alternativeName>
</protein>
<dbReference type="Proteomes" id="UP000324091">
    <property type="component" value="Chromosome 12"/>
</dbReference>
<evidence type="ECO:0000256" key="3">
    <source>
        <dbReference type="ARBA" id="ARBA00016301"/>
    </source>
</evidence>
<evidence type="ECO:0000313" key="11">
    <source>
        <dbReference type="EMBL" id="TWW77382.1"/>
    </source>
</evidence>
<comment type="catalytic activity">
    <reaction evidence="8">
        <text>apo-[ACP] + acetyl-CoA = acetyl-[ACP] + adenosine 3',5'-bisphosphate + H(+)</text>
        <dbReference type="Rhea" id="RHEA:46564"/>
        <dbReference type="Rhea" id="RHEA-COMP:9621"/>
        <dbReference type="Rhea" id="RHEA-COMP:9690"/>
        <dbReference type="ChEBI" id="CHEBI:15378"/>
        <dbReference type="ChEBI" id="CHEBI:29999"/>
        <dbReference type="ChEBI" id="CHEBI:57288"/>
        <dbReference type="ChEBI" id="CHEBI:58343"/>
        <dbReference type="ChEBI" id="CHEBI:78446"/>
    </reaction>
    <physiologicalReaction direction="left-to-right" evidence="8">
        <dbReference type="Rhea" id="RHEA:46565"/>
    </physiologicalReaction>
</comment>
<dbReference type="InterPro" id="IPR055066">
    <property type="entry name" value="AASDHPPT_N"/>
</dbReference>
<comment type="similarity">
    <text evidence="1">Belongs to the P-Pant transferase superfamily. AcpS family.</text>
</comment>
<evidence type="ECO:0000256" key="7">
    <source>
        <dbReference type="ARBA" id="ARBA00048641"/>
    </source>
</evidence>
<accession>A0A5C6PC59</accession>
<keyword evidence="12" id="KW-1185">Reference proteome</keyword>
<dbReference type="Pfam" id="PF22624">
    <property type="entry name" value="AASDHPPT_N"/>
    <property type="match status" value="1"/>
</dbReference>
<dbReference type="GO" id="GO:0019878">
    <property type="term" value="P:lysine biosynthetic process via aminoadipic acid"/>
    <property type="evidence" value="ECO:0007669"/>
    <property type="project" value="TreeGrafter"/>
</dbReference>
<dbReference type="SUPFAM" id="SSF56214">
    <property type="entry name" value="4'-phosphopantetheinyl transferase"/>
    <property type="match status" value="2"/>
</dbReference>
<dbReference type="GO" id="GO:0000287">
    <property type="term" value="F:magnesium ion binding"/>
    <property type="evidence" value="ECO:0007669"/>
    <property type="project" value="InterPro"/>
</dbReference>
<dbReference type="Pfam" id="PF01648">
    <property type="entry name" value="ACPS"/>
    <property type="match status" value="1"/>
</dbReference>
<evidence type="ECO:0000256" key="8">
    <source>
        <dbReference type="ARBA" id="ARBA00048794"/>
    </source>
</evidence>
<dbReference type="GO" id="GO:0008897">
    <property type="term" value="F:holo-[acyl-carrier-protein] synthase activity"/>
    <property type="evidence" value="ECO:0007669"/>
    <property type="project" value="UniProtKB-EC"/>
</dbReference>
<evidence type="ECO:0000256" key="5">
    <source>
        <dbReference type="ARBA" id="ARBA00030484"/>
    </source>
</evidence>
<dbReference type="InterPro" id="IPR008278">
    <property type="entry name" value="4-PPantetheinyl_Trfase_dom"/>
</dbReference>
<feature type="domain" description="4'-phosphopantetheinyl transferase N-terminal" evidence="10">
    <location>
        <begin position="12"/>
        <end position="114"/>
    </location>
</feature>
<dbReference type="Gene3D" id="3.90.470.20">
    <property type="entry name" value="4'-phosphopantetheinyl transferase domain"/>
    <property type="match status" value="2"/>
</dbReference>
<dbReference type="AlphaFoldDB" id="A0A5C6PC59"/>
<feature type="domain" description="4'-phosphopantetheinyl transferase" evidence="9">
    <location>
        <begin position="118"/>
        <end position="227"/>
    </location>
</feature>
<keyword evidence="4 11" id="KW-0808">Transferase</keyword>
<dbReference type="FunFam" id="3.90.470.20:FF:000003">
    <property type="entry name" value="L-aminoadipate-semialdehyde dehydrogenase-phosphopantetheinyl transferase"/>
    <property type="match status" value="1"/>
</dbReference>
<reference evidence="11 12" key="1">
    <citation type="submission" date="2019-04" db="EMBL/GenBank/DDBJ databases">
        <title>Chromosome genome assembly for Takifugu flavidus.</title>
        <authorList>
            <person name="Xiao S."/>
        </authorList>
    </citation>
    <scope>NUCLEOTIDE SEQUENCE [LARGE SCALE GENOMIC DNA]</scope>
    <source>
        <strain evidence="11">HTHZ2018</strain>
        <tissue evidence="11">Muscle</tissue>
    </source>
</reference>
<evidence type="ECO:0000259" key="10">
    <source>
        <dbReference type="Pfam" id="PF22624"/>
    </source>
</evidence>
<dbReference type="PANTHER" id="PTHR12215">
    <property type="entry name" value="PHOSPHOPANTETHEINE TRANSFERASE"/>
    <property type="match status" value="1"/>
</dbReference>